<dbReference type="OrthoDB" id="9809136at2"/>
<keyword evidence="2" id="KW-1185">Reference proteome</keyword>
<gene>
    <name evidence="1" type="ORF">GV68_03645</name>
</gene>
<dbReference type="InterPro" id="IPR009964">
    <property type="entry name" value="DUF1491"/>
</dbReference>
<reference evidence="1 2" key="1">
    <citation type="submission" date="2014-06" db="EMBL/GenBank/DDBJ databases">
        <title>Rhizobium pelagicum/R2-400B4.</title>
        <authorList>
            <person name="Kimes N.E."/>
            <person name="Lopez-Perez M."/>
        </authorList>
    </citation>
    <scope>NUCLEOTIDE SEQUENCE [LARGE SCALE GENOMIC DNA]</scope>
    <source>
        <strain evidence="1 2">R2-400B4</strain>
    </source>
</reference>
<organism evidence="1 2">
    <name type="scientific">Pseudorhizobium pelagicum</name>
    <dbReference type="NCBI Taxonomy" id="1509405"/>
    <lineage>
        <taxon>Bacteria</taxon>
        <taxon>Pseudomonadati</taxon>
        <taxon>Pseudomonadota</taxon>
        <taxon>Alphaproteobacteria</taxon>
        <taxon>Hyphomicrobiales</taxon>
        <taxon>Rhizobiaceae</taxon>
        <taxon>Rhizobium/Agrobacterium group</taxon>
        <taxon>Pseudorhizobium</taxon>
    </lineage>
</organism>
<sequence length="115" mass="13242">MRIRSDIFVSALTRRVFSAGGFAAIEHKGAEEAGAVFIRQRFRDGTETLFAPAPQQVFEEDEVIERRFEKRLDRVEPQAVDELITRERNFDRDLWVLELEVEAIDGLFAIVDTTV</sequence>
<dbReference type="AlphaFoldDB" id="A0A922T7N1"/>
<dbReference type="Pfam" id="PF07372">
    <property type="entry name" value="DUF1491"/>
    <property type="match status" value="1"/>
</dbReference>
<name>A0A922T7N1_9HYPH</name>
<accession>A0A922T7N1</accession>
<evidence type="ECO:0000313" key="2">
    <source>
        <dbReference type="Proteomes" id="UP000052167"/>
    </source>
</evidence>
<protein>
    <recommendedName>
        <fullName evidence="3">DUF1491 family protein</fullName>
    </recommendedName>
</protein>
<dbReference type="EMBL" id="JOKJ01000011">
    <property type="protein sequence ID" value="KEQ07889.1"/>
    <property type="molecule type" value="Genomic_DNA"/>
</dbReference>
<proteinExistence type="predicted"/>
<comment type="caution">
    <text evidence="1">The sequence shown here is derived from an EMBL/GenBank/DDBJ whole genome shotgun (WGS) entry which is preliminary data.</text>
</comment>
<evidence type="ECO:0008006" key="3">
    <source>
        <dbReference type="Google" id="ProtNLM"/>
    </source>
</evidence>
<dbReference type="Proteomes" id="UP000052167">
    <property type="component" value="Unassembled WGS sequence"/>
</dbReference>
<dbReference type="Gene3D" id="3.40.1530.20">
    <property type="entry name" value="Protein of unknown function (DUF1491)"/>
    <property type="match status" value="1"/>
</dbReference>
<dbReference type="RefSeq" id="WP_037166827.1">
    <property type="nucleotide sequence ID" value="NZ_CAJXID010000010.1"/>
</dbReference>
<evidence type="ECO:0000313" key="1">
    <source>
        <dbReference type="EMBL" id="KEQ07889.1"/>
    </source>
</evidence>